<dbReference type="VEuPathDB" id="TriTrypDB:TM35_000012350"/>
<feature type="region of interest" description="Disordered" evidence="1">
    <location>
        <begin position="81"/>
        <end position="123"/>
    </location>
</feature>
<sequence length="123" mass="13739">MANSTTQNTTIANTHKDLTGIPRVVGGFGVSRRHSYKQQHNNDPCAHCCKRCTQTHTSLITVKRHPQQRLHIPDSHSACISVRVEGPNDHSPQQSSNACPHTPGQPQVHRRVIEGVEKQQRDK</sequence>
<dbReference type="GeneID" id="39980696"/>
<dbReference type="Proteomes" id="UP000192257">
    <property type="component" value="Unassembled WGS sequence"/>
</dbReference>
<feature type="compositionally biased region" description="Polar residues" evidence="1">
    <location>
        <begin position="1"/>
        <end position="13"/>
    </location>
</feature>
<dbReference type="AlphaFoldDB" id="A0A1X0P902"/>
<feature type="compositionally biased region" description="Basic and acidic residues" evidence="1">
    <location>
        <begin position="111"/>
        <end position="123"/>
    </location>
</feature>
<protein>
    <submittedName>
        <fullName evidence="2">Uncharacterized protein</fullName>
    </submittedName>
</protein>
<feature type="compositionally biased region" description="Polar residues" evidence="1">
    <location>
        <begin position="90"/>
        <end position="99"/>
    </location>
</feature>
<evidence type="ECO:0000313" key="3">
    <source>
        <dbReference type="Proteomes" id="UP000192257"/>
    </source>
</evidence>
<dbReference type="RefSeq" id="XP_028887424.1">
    <property type="nucleotide sequence ID" value="XM_029020916.1"/>
</dbReference>
<dbReference type="EMBL" id="NBCO01000001">
    <property type="protein sequence ID" value="ORC93358.1"/>
    <property type="molecule type" value="Genomic_DNA"/>
</dbReference>
<comment type="caution">
    <text evidence="2">The sequence shown here is derived from an EMBL/GenBank/DDBJ whole genome shotgun (WGS) entry which is preliminary data.</text>
</comment>
<feature type="region of interest" description="Disordered" evidence="1">
    <location>
        <begin position="1"/>
        <end position="21"/>
    </location>
</feature>
<evidence type="ECO:0000313" key="2">
    <source>
        <dbReference type="EMBL" id="ORC93358.1"/>
    </source>
</evidence>
<gene>
    <name evidence="2" type="ORF">TM35_000012350</name>
</gene>
<keyword evidence="3" id="KW-1185">Reference proteome</keyword>
<name>A0A1X0P902_9TRYP</name>
<proteinExistence type="predicted"/>
<organism evidence="2 3">
    <name type="scientific">Trypanosoma theileri</name>
    <dbReference type="NCBI Taxonomy" id="67003"/>
    <lineage>
        <taxon>Eukaryota</taxon>
        <taxon>Discoba</taxon>
        <taxon>Euglenozoa</taxon>
        <taxon>Kinetoplastea</taxon>
        <taxon>Metakinetoplastina</taxon>
        <taxon>Trypanosomatida</taxon>
        <taxon>Trypanosomatidae</taxon>
        <taxon>Trypanosoma</taxon>
    </lineage>
</organism>
<evidence type="ECO:0000256" key="1">
    <source>
        <dbReference type="SAM" id="MobiDB-lite"/>
    </source>
</evidence>
<accession>A0A1X0P902</accession>
<reference evidence="2 3" key="1">
    <citation type="submission" date="2017-03" db="EMBL/GenBank/DDBJ databases">
        <title>An alternative strategy for trypanosome survival in the mammalian bloodstream revealed through genome and transcriptome analysis of the ubiquitous bovine parasite Trypanosoma (Megatrypanum) theileri.</title>
        <authorList>
            <person name="Kelly S."/>
            <person name="Ivens A."/>
            <person name="Mott A."/>
            <person name="O'Neill E."/>
            <person name="Emms D."/>
            <person name="Macleod O."/>
            <person name="Voorheis P."/>
            <person name="Matthews J."/>
            <person name="Matthews K."/>
            <person name="Carrington M."/>
        </authorList>
    </citation>
    <scope>NUCLEOTIDE SEQUENCE [LARGE SCALE GENOMIC DNA]</scope>
    <source>
        <strain evidence="2">Edinburgh</strain>
    </source>
</reference>